<dbReference type="AlphaFoldDB" id="A0A843VIY9"/>
<comment type="caution">
    <text evidence="1">The sequence shown here is derived from an EMBL/GenBank/DDBJ whole genome shotgun (WGS) entry which is preliminary data.</text>
</comment>
<name>A0A843VIY9_COLES</name>
<proteinExistence type="predicted"/>
<reference evidence="1" key="1">
    <citation type="submission" date="2017-07" db="EMBL/GenBank/DDBJ databases">
        <title>Taro Niue Genome Assembly and Annotation.</title>
        <authorList>
            <person name="Atibalentja N."/>
            <person name="Keating K."/>
            <person name="Fields C.J."/>
        </authorList>
    </citation>
    <scope>NUCLEOTIDE SEQUENCE</scope>
    <source>
        <strain evidence="1">Niue_2</strain>
        <tissue evidence="1">Leaf</tissue>
    </source>
</reference>
<dbReference type="EMBL" id="NMUH01002239">
    <property type="protein sequence ID" value="MQL98782.1"/>
    <property type="molecule type" value="Genomic_DNA"/>
</dbReference>
<gene>
    <name evidence="1" type="ORF">Taro_031499</name>
</gene>
<keyword evidence="2" id="KW-1185">Reference proteome</keyword>
<protein>
    <submittedName>
        <fullName evidence="1">Uncharacterized protein</fullName>
    </submittedName>
</protein>
<evidence type="ECO:0000313" key="2">
    <source>
        <dbReference type="Proteomes" id="UP000652761"/>
    </source>
</evidence>
<sequence length="89" mass="9236">MLEHVFAVVIAEPGVGGVGVREKDAGEGGGGLSSIRVDVDPEGPHHLLHVRPQELPVVSQSIVVLFECTASFGEADKDAMLEMGDATAT</sequence>
<dbReference type="Proteomes" id="UP000652761">
    <property type="component" value="Unassembled WGS sequence"/>
</dbReference>
<evidence type="ECO:0000313" key="1">
    <source>
        <dbReference type="EMBL" id="MQL98782.1"/>
    </source>
</evidence>
<organism evidence="1 2">
    <name type="scientific">Colocasia esculenta</name>
    <name type="common">Wild taro</name>
    <name type="synonym">Arum esculentum</name>
    <dbReference type="NCBI Taxonomy" id="4460"/>
    <lineage>
        <taxon>Eukaryota</taxon>
        <taxon>Viridiplantae</taxon>
        <taxon>Streptophyta</taxon>
        <taxon>Embryophyta</taxon>
        <taxon>Tracheophyta</taxon>
        <taxon>Spermatophyta</taxon>
        <taxon>Magnoliopsida</taxon>
        <taxon>Liliopsida</taxon>
        <taxon>Araceae</taxon>
        <taxon>Aroideae</taxon>
        <taxon>Colocasieae</taxon>
        <taxon>Colocasia</taxon>
    </lineage>
</organism>
<accession>A0A843VIY9</accession>